<evidence type="ECO:0000259" key="1">
    <source>
        <dbReference type="Pfam" id="PF01935"/>
    </source>
</evidence>
<dbReference type="AlphaFoldDB" id="A0A1H0JXT7"/>
<dbReference type="SUPFAM" id="SSF52540">
    <property type="entry name" value="P-loop containing nucleoside triphosphate hydrolases"/>
    <property type="match status" value="1"/>
</dbReference>
<dbReference type="Proteomes" id="UP000198778">
    <property type="component" value="Unassembled WGS sequence"/>
</dbReference>
<dbReference type="InterPro" id="IPR002789">
    <property type="entry name" value="HerA_central"/>
</dbReference>
<dbReference type="RefSeq" id="WP_090843993.1">
    <property type="nucleotide sequence ID" value="NZ_FNIL01000015.1"/>
</dbReference>
<feature type="domain" description="Helicase HerA central" evidence="1">
    <location>
        <begin position="134"/>
        <end position="238"/>
    </location>
</feature>
<proteinExistence type="predicted"/>
<dbReference type="PANTHER" id="PTHR42957:SF1">
    <property type="entry name" value="HELICASE MJ1565-RELATED"/>
    <property type="match status" value="1"/>
</dbReference>
<dbReference type="Pfam" id="PF01935">
    <property type="entry name" value="DUF87"/>
    <property type="match status" value="1"/>
</dbReference>
<dbReference type="CDD" id="cd01127">
    <property type="entry name" value="TrwB_TraG_TraD_VirD4"/>
    <property type="match status" value="1"/>
</dbReference>
<dbReference type="Gene3D" id="3.40.50.300">
    <property type="entry name" value="P-loop containing nucleotide triphosphate hydrolases"/>
    <property type="match status" value="2"/>
</dbReference>
<dbReference type="InterPro" id="IPR027417">
    <property type="entry name" value="P-loop_NTPase"/>
</dbReference>
<gene>
    <name evidence="2" type="ORF">SAMN04488053_11531</name>
</gene>
<dbReference type="OrthoDB" id="9806951at2"/>
<name>A0A1H0JXT7_9BACI</name>
<dbReference type="EMBL" id="FNIL01000015">
    <property type="protein sequence ID" value="SDO48496.1"/>
    <property type="molecule type" value="Genomic_DNA"/>
</dbReference>
<organism evidence="2 3">
    <name type="scientific">Alkalicoccus daliensis</name>
    <dbReference type="NCBI Taxonomy" id="745820"/>
    <lineage>
        <taxon>Bacteria</taxon>
        <taxon>Bacillati</taxon>
        <taxon>Bacillota</taxon>
        <taxon>Bacilli</taxon>
        <taxon>Bacillales</taxon>
        <taxon>Bacillaceae</taxon>
        <taxon>Alkalicoccus</taxon>
    </lineage>
</organism>
<evidence type="ECO:0000313" key="2">
    <source>
        <dbReference type="EMBL" id="SDO48496.1"/>
    </source>
</evidence>
<keyword evidence="3" id="KW-1185">Reference proteome</keyword>
<sequence length="602" mass="69075">MRNQNSIGVINKVFPNKIVMEISNSNKLIHNYKGDLYTFAGINNFITIYQSNSNKFIYQVIGLYEQENPIVDDEMSKFKEKLYFEAVPLGEIENQTFNFGLSKFPMVGDSVFLTLIEDVNSILRLNDKESYSITLGKMASFDSYYPQLNIDSLFSHHTSVLGNTGSGKSTTARKLIAEVINKLSTNTEVNNANFIIFDVHDEYESIPLDYLNRIDVEKELSIPIESLNKEDWINLVQPSPGVQLPVLMNGLRLGNLMSSSSNFKDWINAYCALFMYENVHTDVVGKRAKIIKLLEAVKDNGINQQLQNYNSQYANFRSGDEESFKRVIKEFIKKLSGYEYEECKSIIEESIGEADCTVTSLSYLETGIDMVLLFEEIRGNDQARSHCSTLMTRIENLISTYKNTLFDNSPHKLKTYSNVMKFEKGFTVFKISSLDDTDLTFFTSYFLRILYSKQKQIRKSDKNINNMYHIVLDEAHKYIHERNFEDSIYSLRMFEQIAKEGRKFGIFMILVSQRPGELSKTVLSQCNNFILHRIRNNIDLDQMRKSIPYLTESQLTRISFLRTGSALLVGEAFSIPMEIIIDGNDQGSSSSTLPPSKAWKMK</sequence>
<dbReference type="PANTHER" id="PTHR42957">
    <property type="entry name" value="HELICASE MJ1565-RELATED"/>
    <property type="match status" value="1"/>
</dbReference>
<dbReference type="InterPro" id="IPR008571">
    <property type="entry name" value="HerA-like"/>
</dbReference>
<evidence type="ECO:0000313" key="3">
    <source>
        <dbReference type="Proteomes" id="UP000198778"/>
    </source>
</evidence>
<reference evidence="3" key="1">
    <citation type="submission" date="2016-10" db="EMBL/GenBank/DDBJ databases">
        <authorList>
            <person name="Varghese N."/>
            <person name="Submissions S."/>
        </authorList>
    </citation>
    <scope>NUCLEOTIDE SEQUENCE [LARGE SCALE GENOMIC DNA]</scope>
    <source>
        <strain evidence="3">CGMCC 1.10369</strain>
    </source>
</reference>
<accession>A0A1H0JXT7</accession>
<protein>
    <recommendedName>
        <fullName evidence="1">Helicase HerA central domain-containing protein</fullName>
    </recommendedName>
</protein>